<protein>
    <recommendedName>
        <fullName evidence="1">KAP NTPase domain-containing protein</fullName>
    </recommendedName>
</protein>
<dbReference type="Pfam" id="PF07693">
    <property type="entry name" value="KAP_NTPase"/>
    <property type="match status" value="1"/>
</dbReference>
<proteinExistence type="predicted"/>
<dbReference type="InterPro" id="IPR011646">
    <property type="entry name" value="KAP_P-loop"/>
</dbReference>
<sequence length="664" mass="76954">MTSKEIVDAVISYVRDENAKYAILIDGTWGSGKTYLYENYLVDAIDSVEVGKNERKQNVYISLYGISSIDSLAKQLITNYLIYVKGNGNKLVKKGLKPLAGIIGIASSAFSFSIGPISTDLSNVFEKIEGSIDVKDMVICFDDLERCTIPINEFFGFVNNLIEHCNCKVIILADEKNIGKIYANTNIEEKYLTVISGNRKVVEYIGDGKNIKTKNKGLGKDTNGEITVEEVKKLNEILYSENYLYKDIKEKVIGKTMLYYPALKDVIKEVICGNEKSKGIIQEGQYKEYLLKCINDIVSAFTETENRNLRIIRSWIFSFRKIYEATTKYYSSSKYYEEILNDFLRYSIWVTGAIKKNKKITCSTNYGSQDMVYFEGHEYTHIFRYSFIDAWINRDVWSDEDLSQACKSIIKRREQEDVDNPPKIHSTGKALNELRDWYLMEDEQVEEVLEKLVHEVEEGKYAYYDYSNILSTLLYLQVNGLFTGDIKKIQTKMIDMIKKDPDVQEENDFHKNFSSEEIRDKYNELYRPIAEERKIRNREINKEEQEESDIYRSADVFYEHCRKMANYCCIHKSFIEYLDLDKLLALINISNNEDIYTILQAFKTVYFMGNLKDFYMADVQGIKRIIEGVKDDDIVKQGGITRKIALSNFVESLKKDLILLGVEE</sequence>
<name>A0A414HVI8_9FIRM</name>
<dbReference type="RefSeq" id="WP_118084325.1">
    <property type="nucleotide sequence ID" value="NZ_QSJS01000023.1"/>
</dbReference>
<dbReference type="EMBL" id="QSJS01000023">
    <property type="protein sequence ID" value="RHD91900.1"/>
    <property type="molecule type" value="Genomic_DNA"/>
</dbReference>
<feature type="domain" description="KAP NTPase" evidence="1">
    <location>
        <begin position="11"/>
        <end position="185"/>
    </location>
</feature>
<accession>A0A414HVI8</accession>
<organism evidence="2 3">
    <name type="scientific">Agathobacter rectalis</name>
    <dbReference type="NCBI Taxonomy" id="39491"/>
    <lineage>
        <taxon>Bacteria</taxon>
        <taxon>Bacillati</taxon>
        <taxon>Bacillota</taxon>
        <taxon>Clostridia</taxon>
        <taxon>Lachnospirales</taxon>
        <taxon>Lachnospiraceae</taxon>
        <taxon>Agathobacter</taxon>
    </lineage>
</organism>
<dbReference type="InterPro" id="IPR027417">
    <property type="entry name" value="P-loop_NTPase"/>
</dbReference>
<comment type="caution">
    <text evidence="2">The sequence shown here is derived from an EMBL/GenBank/DDBJ whole genome shotgun (WGS) entry which is preliminary data.</text>
</comment>
<gene>
    <name evidence="2" type="ORF">DW775_13450</name>
</gene>
<dbReference type="Proteomes" id="UP000284835">
    <property type="component" value="Unassembled WGS sequence"/>
</dbReference>
<evidence type="ECO:0000313" key="2">
    <source>
        <dbReference type="EMBL" id="RHD91900.1"/>
    </source>
</evidence>
<dbReference type="AlphaFoldDB" id="A0A414HVI8"/>
<reference evidence="2 3" key="1">
    <citation type="submission" date="2018-08" db="EMBL/GenBank/DDBJ databases">
        <title>A genome reference for cultivated species of the human gut microbiota.</title>
        <authorList>
            <person name="Zou Y."/>
            <person name="Xue W."/>
            <person name="Luo G."/>
        </authorList>
    </citation>
    <scope>NUCLEOTIDE SEQUENCE [LARGE SCALE GENOMIC DNA]</scope>
    <source>
        <strain evidence="2 3">AM30-13AC</strain>
    </source>
</reference>
<dbReference type="Gene3D" id="3.40.50.300">
    <property type="entry name" value="P-loop containing nucleotide triphosphate hydrolases"/>
    <property type="match status" value="1"/>
</dbReference>
<evidence type="ECO:0000259" key="1">
    <source>
        <dbReference type="Pfam" id="PF07693"/>
    </source>
</evidence>
<dbReference type="SUPFAM" id="SSF52540">
    <property type="entry name" value="P-loop containing nucleoside triphosphate hydrolases"/>
    <property type="match status" value="1"/>
</dbReference>
<evidence type="ECO:0000313" key="3">
    <source>
        <dbReference type="Proteomes" id="UP000284835"/>
    </source>
</evidence>